<evidence type="ECO:0000256" key="6">
    <source>
        <dbReference type="SAM" id="Phobius"/>
    </source>
</evidence>
<sequence>MNHPARQRPGTARTAGADTIHTDDNHRGAPTPTMTAQTEAPARAGAKSGMAADQGTASTGSTKSTKPHKEGSVLHQPPAVWAIAFACVVSFMGIGLVDPILPAISHDLNATPGQTMLLFTSYLLITSLGMFFTGFIASRLGVRTTLIVGLVLIVAFAAFAGASGTVGEIIGFRAGWGLGNALFISTALAAIVGAASGGSASAIILYEAAIGVGMAVGPLLGGVLGSVSWRAPFFGTAALMAVGLIAIVAMLRTGMARPEPVRLTAGFRALGNPALLTFGIAALAYNYGFFTLLAYSPYPLESAAAAQGMEFGAHELGLVFFGWGLMLALSSVFVAPVLTRRLGLLPTLFTMLGLLVVCELSLGAFSSSVTGLTVTVIVAGFFLGVLNTALTEAVMEATDLPRQVASSTYSAVRFLGGAVAPAVSGSIAAWLGTPGPYWFGAAAVLIAIIVLIVGRKHLSHLSRPHMNAEAEAQAITAGDEV</sequence>
<name>A0ABN2X569_9MICO</name>
<dbReference type="PANTHER" id="PTHR43683">
    <property type="entry name" value="MULTIDRUG EFFLUX PROTEIN YFMO"/>
    <property type="match status" value="1"/>
</dbReference>
<dbReference type="EMBL" id="BAAAPZ010000018">
    <property type="protein sequence ID" value="GAA2104994.1"/>
    <property type="molecule type" value="Genomic_DNA"/>
</dbReference>
<evidence type="ECO:0000313" key="9">
    <source>
        <dbReference type="Proteomes" id="UP001500984"/>
    </source>
</evidence>
<evidence type="ECO:0000256" key="2">
    <source>
        <dbReference type="ARBA" id="ARBA00022692"/>
    </source>
</evidence>
<evidence type="ECO:0000259" key="7">
    <source>
        <dbReference type="PROSITE" id="PS50850"/>
    </source>
</evidence>
<dbReference type="InterPro" id="IPR001958">
    <property type="entry name" value="Tet-R_TetA/multi-R_MdtG-like"/>
</dbReference>
<organism evidence="8 9">
    <name type="scientific">Brevibacterium salitolerans</name>
    <dbReference type="NCBI Taxonomy" id="1403566"/>
    <lineage>
        <taxon>Bacteria</taxon>
        <taxon>Bacillati</taxon>
        <taxon>Actinomycetota</taxon>
        <taxon>Actinomycetes</taxon>
        <taxon>Micrococcales</taxon>
        <taxon>Brevibacteriaceae</taxon>
        <taxon>Brevibacterium</taxon>
    </lineage>
</organism>
<evidence type="ECO:0000256" key="1">
    <source>
        <dbReference type="ARBA" id="ARBA00004651"/>
    </source>
</evidence>
<feature type="compositionally biased region" description="Low complexity" evidence="5">
    <location>
        <begin position="55"/>
        <end position="64"/>
    </location>
</feature>
<dbReference type="SUPFAM" id="SSF103473">
    <property type="entry name" value="MFS general substrate transporter"/>
    <property type="match status" value="1"/>
</dbReference>
<dbReference type="Gene3D" id="1.20.1250.20">
    <property type="entry name" value="MFS general substrate transporter like domains"/>
    <property type="match status" value="1"/>
</dbReference>
<dbReference type="InterPro" id="IPR053200">
    <property type="entry name" value="YfmO-like"/>
</dbReference>
<feature type="transmembrane region" description="Helical" evidence="6">
    <location>
        <begin position="117"/>
        <end position="137"/>
    </location>
</feature>
<dbReference type="PANTHER" id="PTHR43683:SF1">
    <property type="entry name" value="MULTIDRUG EFFLUX PROTEIN YFMO"/>
    <property type="match status" value="1"/>
</dbReference>
<proteinExistence type="predicted"/>
<feature type="transmembrane region" description="Helical" evidence="6">
    <location>
        <begin position="274"/>
        <end position="296"/>
    </location>
</feature>
<dbReference type="CDD" id="cd17474">
    <property type="entry name" value="MFS_YfmO_like"/>
    <property type="match status" value="1"/>
</dbReference>
<dbReference type="Pfam" id="PF07690">
    <property type="entry name" value="MFS_1"/>
    <property type="match status" value="2"/>
</dbReference>
<feature type="transmembrane region" description="Helical" evidence="6">
    <location>
        <begin position="233"/>
        <end position="253"/>
    </location>
</feature>
<keyword evidence="2 6" id="KW-0812">Transmembrane</keyword>
<evidence type="ECO:0000256" key="3">
    <source>
        <dbReference type="ARBA" id="ARBA00022989"/>
    </source>
</evidence>
<dbReference type="InterPro" id="IPR020846">
    <property type="entry name" value="MFS_dom"/>
</dbReference>
<feature type="transmembrane region" description="Helical" evidence="6">
    <location>
        <begin position="144"/>
        <end position="162"/>
    </location>
</feature>
<evidence type="ECO:0000256" key="5">
    <source>
        <dbReference type="SAM" id="MobiDB-lite"/>
    </source>
</evidence>
<dbReference type="InterPro" id="IPR036259">
    <property type="entry name" value="MFS_trans_sf"/>
</dbReference>
<dbReference type="PROSITE" id="PS50850">
    <property type="entry name" value="MFS"/>
    <property type="match status" value="1"/>
</dbReference>
<dbReference type="InterPro" id="IPR011701">
    <property type="entry name" value="MFS"/>
</dbReference>
<feature type="domain" description="Major facilitator superfamily (MFS) profile" evidence="7">
    <location>
        <begin position="79"/>
        <end position="459"/>
    </location>
</feature>
<feature type="transmembrane region" description="Helical" evidence="6">
    <location>
        <begin position="342"/>
        <end position="365"/>
    </location>
</feature>
<gene>
    <name evidence="8" type="ORF">GCM10009823_29960</name>
</gene>
<evidence type="ECO:0000313" key="8">
    <source>
        <dbReference type="EMBL" id="GAA2104994.1"/>
    </source>
</evidence>
<protein>
    <submittedName>
        <fullName evidence="8">MFS transporter</fullName>
    </submittedName>
</protein>
<keyword evidence="3 6" id="KW-1133">Transmembrane helix</keyword>
<feature type="transmembrane region" description="Helical" evidence="6">
    <location>
        <begin position="437"/>
        <end position="454"/>
    </location>
</feature>
<evidence type="ECO:0000256" key="4">
    <source>
        <dbReference type="ARBA" id="ARBA00023136"/>
    </source>
</evidence>
<dbReference type="PRINTS" id="PR01035">
    <property type="entry name" value="TCRTETA"/>
</dbReference>
<dbReference type="Proteomes" id="UP001500984">
    <property type="component" value="Unassembled WGS sequence"/>
</dbReference>
<accession>A0ABN2X569</accession>
<feature type="transmembrane region" description="Helical" evidence="6">
    <location>
        <begin position="203"/>
        <end position="227"/>
    </location>
</feature>
<comment type="subcellular location">
    <subcellularLocation>
        <location evidence="1">Cell membrane</location>
        <topology evidence="1">Multi-pass membrane protein</topology>
    </subcellularLocation>
</comment>
<feature type="region of interest" description="Disordered" evidence="5">
    <location>
        <begin position="1"/>
        <end position="72"/>
    </location>
</feature>
<feature type="transmembrane region" description="Helical" evidence="6">
    <location>
        <begin position="371"/>
        <end position="390"/>
    </location>
</feature>
<keyword evidence="4 6" id="KW-0472">Membrane</keyword>
<reference evidence="8 9" key="1">
    <citation type="journal article" date="2019" name="Int. J. Syst. Evol. Microbiol.">
        <title>The Global Catalogue of Microorganisms (GCM) 10K type strain sequencing project: providing services to taxonomists for standard genome sequencing and annotation.</title>
        <authorList>
            <consortium name="The Broad Institute Genomics Platform"/>
            <consortium name="The Broad Institute Genome Sequencing Center for Infectious Disease"/>
            <person name="Wu L."/>
            <person name="Ma J."/>
        </authorList>
    </citation>
    <scope>NUCLEOTIDE SEQUENCE [LARGE SCALE GENOMIC DNA]</scope>
    <source>
        <strain evidence="8 9">JCM 15900</strain>
    </source>
</reference>
<keyword evidence="9" id="KW-1185">Reference proteome</keyword>
<feature type="transmembrane region" description="Helical" evidence="6">
    <location>
        <begin position="174"/>
        <end position="196"/>
    </location>
</feature>
<feature type="transmembrane region" description="Helical" evidence="6">
    <location>
        <begin position="411"/>
        <end position="431"/>
    </location>
</feature>
<feature type="transmembrane region" description="Helical" evidence="6">
    <location>
        <begin position="316"/>
        <end position="335"/>
    </location>
</feature>
<comment type="caution">
    <text evidence="8">The sequence shown here is derived from an EMBL/GenBank/DDBJ whole genome shotgun (WGS) entry which is preliminary data.</text>
</comment>
<feature type="transmembrane region" description="Helical" evidence="6">
    <location>
        <begin position="79"/>
        <end position="97"/>
    </location>
</feature>